<name>A0ABR8UMI3_9GAMM</name>
<evidence type="ECO:0000313" key="17">
    <source>
        <dbReference type="Proteomes" id="UP000647183"/>
    </source>
</evidence>
<evidence type="ECO:0000256" key="3">
    <source>
        <dbReference type="ARBA" id="ARBA00011738"/>
    </source>
</evidence>
<evidence type="ECO:0000256" key="14">
    <source>
        <dbReference type="SAM" id="MobiDB-lite"/>
    </source>
</evidence>
<evidence type="ECO:0000256" key="1">
    <source>
        <dbReference type="ARBA" id="ARBA00003184"/>
    </source>
</evidence>
<dbReference type="Gene3D" id="3.30.1490.20">
    <property type="entry name" value="ATP-grasp fold, A domain"/>
    <property type="match status" value="1"/>
</dbReference>
<dbReference type="InterPro" id="IPR036565">
    <property type="entry name" value="Mur-like_cat_sf"/>
</dbReference>
<dbReference type="SUPFAM" id="SSF56059">
    <property type="entry name" value="Glutathione synthetase ATP-binding domain-like"/>
    <property type="match status" value="1"/>
</dbReference>
<dbReference type="Gene3D" id="3.30.470.20">
    <property type="entry name" value="ATP-grasp fold, B domain"/>
    <property type="match status" value="1"/>
</dbReference>
<evidence type="ECO:0000256" key="10">
    <source>
        <dbReference type="ARBA" id="ARBA00031353"/>
    </source>
</evidence>
<dbReference type="Proteomes" id="UP000647183">
    <property type="component" value="Unassembled WGS sequence"/>
</dbReference>
<evidence type="ECO:0000256" key="2">
    <source>
        <dbReference type="ARBA" id="ARBA00009060"/>
    </source>
</evidence>
<dbReference type="NCBIfam" id="TIGR02068">
    <property type="entry name" value="cya_phycin_syn"/>
    <property type="match status" value="1"/>
</dbReference>
<evidence type="ECO:0000256" key="5">
    <source>
        <dbReference type="ARBA" id="ARBA00013005"/>
    </source>
</evidence>
<dbReference type="InterPro" id="IPR011761">
    <property type="entry name" value="ATP-grasp"/>
</dbReference>
<evidence type="ECO:0000256" key="11">
    <source>
        <dbReference type="ARBA" id="ARBA00048094"/>
    </source>
</evidence>
<keyword evidence="7 16" id="KW-0436">Ligase</keyword>
<comment type="catalytic activity">
    <reaction evidence="12">
        <text>[L-4-(L-arginin-2-N-yl)aspartate](n) + L-aspartate + ATP = [L-4-(L-arginin-2-N-yl)aspartate](n)-L-aspartate + ADP + phosphate + H(+)</text>
        <dbReference type="Rhea" id="RHEA:13277"/>
        <dbReference type="Rhea" id="RHEA-COMP:13728"/>
        <dbReference type="Rhea" id="RHEA-COMP:13733"/>
        <dbReference type="ChEBI" id="CHEBI:15378"/>
        <dbReference type="ChEBI" id="CHEBI:29991"/>
        <dbReference type="ChEBI" id="CHEBI:30616"/>
        <dbReference type="ChEBI" id="CHEBI:43474"/>
        <dbReference type="ChEBI" id="CHEBI:137986"/>
        <dbReference type="ChEBI" id="CHEBI:137990"/>
        <dbReference type="ChEBI" id="CHEBI:456216"/>
        <dbReference type="EC" id="6.3.2.29"/>
    </reaction>
</comment>
<dbReference type="SUPFAM" id="SSF53623">
    <property type="entry name" value="MurD-like peptide ligases, catalytic domain"/>
    <property type="match status" value="1"/>
</dbReference>
<feature type="region of interest" description="Disordered" evidence="14">
    <location>
        <begin position="882"/>
        <end position="906"/>
    </location>
</feature>
<dbReference type="GO" id="GO:0071161">
    <property type="term" value="F:cyanophycin synthetase activity (L-arginine-adding)"/>
    <property type="evidence" value="ECO:0007669"/>
    <property type="project" value="UniProtKB-EC"/>
</dbReference>
<dbReference type="Pfam" id="PF18921">
    <property type="entry name" value="Cyanophycin_syn"/>
    <property type="match status" value="1"/>
</dbReference>
<dbReference type="EC" id="6.3.2.30" evidence="4"/>
<comment type="similarity">
    <text evidence="2">In the C-terminal section; belongs to the MurCDEF family.</text>
</comment>
<evidence type="ECO:0000256" key="8">
    <source>
        <dbReference type="ARBA" id="ARBA00022741"/>
    </source>
</evidence>
<dbReference type="InterPro" id="IPR013815">
    <property type="entry name" value="ATP_grasp_subdomain_1"/>
</dbReference>
<protein>
    <recommendedName>
        <fullName evidence="6">Cyanophycin synthetase</fullName>
        <ecNumber evidence="5">6.3.2.29</ecNumber>
        <ecNumber evidence="4">6.3.2.30</ecNumber>
    </recommendedName>
    <alternativeName>
        <fullName evidence="10">Cyanophycin synthase</fullName>
    </alternativeName>
</protein>
<dbReference type="NCBIfam" id="NF010623">
    <property type="entry name" value="PRK14016.1"/>
    <property type="match status" value="1"/>
</dbReference>
<dbReference type="Gene3D" id="3.40.1190.10">
    <property type="entry name" value="Mur-like, catalytic domain"/>
    <property type="match status" value="1"/>
</dbReference>
<comment type="function">
    <text evidence="1">Catalyzes the ATP-dependent polymerization of arginine and aspartate to multi-L-arginyl-poly-L-aspartic acid (cyanophycin; a water-insoluble reserve polymer).</text>
</comment>
<evidence type="ECO:0000313" key="16">
    <source>
        <dbReference type="EMBL" id="MBD7988879.1"/>
    </source>
</evidence>
<dbReference type="PROSITE" id="PS50975">
    <property type="entry name" value="ATP_GRASP"/>
    <property type="match status" value="1"/>
</dbReference>
<dbReference type="PANTHER" id="PTHR23135:SF18">
    <property type="entry name" value="CYANOPHYCIN SYNTHETASE"/>
    <property type="match status" value="1"/>
</dbReference>
<proteinExistence type="inferred from homology"/>
<sequence length="927" mass="100091">MRILERTVYVGPSLHAHFPVIRLLLDLGELEQWPTARLGPGFIDGLVAALPGLAEHGCSYREPGGFVRRMREDDGTWLGHVLEHVAIELQNIAGEDVTFGKTRSVDGRPGVYTVVYEYAQREEGIAAGDLALRLVASLLPDALRPAGSVPDDWAWDEARDGFIRYAQRRALGPSTASLVRAAEEREIPWLRLNDRSLVQFGHGRYQQRIQATVTGRTPHIAVELASDKEETNRILGALGLPVPRQVLVSSQTDAIKAARRLGGSVVLKPWNGNHGRGITIDIRGDDEIRAAFAAAQEHSRSVIVETFQPGDDHRLLVVDGQLVAATRRTPGHVVGDGQRSIAALVDEVNRDPRRGVGHEKVLTRIELDREAGLMMARAGYDEDSVPAPGEIVYLRSTANLSTGGTATDVTDLIHPDNREMAVRAVRAIGLDVGGVDFITPDISESHRTIGGAICEINAAPGFRMHVAPSEGTPRDAAGPVIDMLFPPGSPKRVPIAAVTGTNGKTTTARMLAHIAKMSGHTPGLTTTDGVYIDGNRTVEGDMTGPVSARMVLRDPTIDFAVLETARGGLLRAGMGVTKVDVGAVINVQSDHLGLKGIDTLEQLAEIKRIVVEVATECAVLNADDPNVLRMSGYTQARTICYVTMNPGHPLVREHVRAGGRACALEEGVNGHMITLYDKGTQIPLLWTHLVPATLEGRALHNVQNAMFAASMAFAMGIRLDDIRQGLRTFDTTFFQAPGRMNVFSEHPFKVLFDYAHNAHAVGVMADLAQRLDVDGRRIVVVAGPGDRRDDDIVAIADAVAGRFDHYICRRDDGLRGRDGDEVPNLIARSLRAAGVPDDAISVIPDEQAAIDAALRMGRPGDLLLVFADALARSWKQITKFRPEGAAEAPARPAPPPLPGSDTAPAFELEGLVREERGLVFAPDEDSD</sequence>
<keyword evidence="17" id="KW-1185">Reference proteome</keyword>
<comment type="caution">
    <text evidence="16">The sequence shown here is derived from an EMBL/GenBank/DDBJ whole genome shotgun (WGS) entry which is preliminary data.</text>
</comment>
<dbReference type="Pfam" id="PF02875">
    <property type="entry name" value="Mur_ligase_C"/>
    <property type="match status" value="1"/>
</dbReference>
<keyword evidence="8 13" id="KW-0547">Nucleotide-binding</keyword>
<dbReference type="Pfam" id="PF08245">
    <property type="entry name" value="Mur_ligase_M"/>
    <property type="match status" value="1"/>
</dbReference>
<dbReference type="RefSeq" id="WP_191730040.1">
    <property type="nucleotide sequence ID" value="NZ_JACSQJ010000008.1"/>
</dbReference>
<dbReference type="PANTHER" id="PTHR23135">
    <property type="entry name" value="MUR LIGASE FAMILY MEMBER"/>
    <property type="match status" value="1"/>
</dbReference>
<evidence type="ECO:0000256" key="13">
    <source>
        <dbReference type="PROSITE-ProRule" id="PRU00409"/>
    </source>
</evidence>
<dbReference type="GO" id="GO:0071160">
    <property type="term" value="F:cyanophycin synthetase activity (L-aspartate-adding)"/>
    <property type="evidence" value="ECO:0007669"/>
    <property type="project" value="UniProtKB-EC"/>
</dbReference>
<evidence type="ECO:0000256" key="4">
    <source>
        <dbReference type="ARBA" id="ARBA00012968"/>
    </source>
</evidence>
<gene>
    <name evidence="16" type="primary">cphA</name>
    <name evidence="16" type="ORF">H9645_12645</name>
</gene>
<evidence type="ECO:0000256" key="6">
    <source>
        <dbReference type="ARBA" id="ARBA00022036"/>
    </source>
</evidence>
<dbReference type="InterPro" id="IPR004101">
    <property type="entry name" value="Mur_ligase_C"/>
</dbReference>
<keyword evidence="9 13" id="KW-0067">ATP-binding</keyword>
<evidence type="ECO:0000259" key="15">
    <source>
        <dbReference type="PROSITE" id="PS50975"/>
    </source>
</evidence>
<dbReference type="InterPro" id="IPR013221">
    <property type="entry name" value="Mur_ligase_cen"/>
</dbReference>
<dbReference type="Gene3D" id="3.90.190.20">
    <property type="entry name" value="Mur ligase, C-terminal domain"/>
    <property type="match status" value="1"/>
</dbReference>
<dbReference type="EC" id="6.3.2.29" evidence="5"/>
<accession>A0ABR8UMI3</accession>
<dbReference type="Pfam" id="PF02955">
    <property type="entry name" value="GSH-S_ATP"/>
    <property type="match status" value="1"/>
</dbReference>
<organism evidence="16 17">
    <name type="scientific">Luteimonas colneyensis</name>
    <dbReference type="NCBI Taxonomy" id="2762230"/>
    <lineage>
        <taxon>Bacteria</taxon>
        <taxon>Pseudomonadati</taxon>
        <taxon>Pseudomonadota</taxon>
        <taxon>Gammaproteobacteria</taxon>
        <taxon>Lysobacterales</taxon>
        <taxon>Lysobacteraceae</taxon>
        <taxon>Luteimonas</taxon>
    </lineage>
</organism>
<comment type="subunit">
    <text evidence="3">Homodimer.</text>
</comment>
<evidence type="ECO:0000256" key="12">
    <source>
        <dbReference type="ARBA" id="ARBA00048425"/>
    </source>
</evidence>
<dbReference type="InterPro" id="IPR036615">
    <property type="entry name" value="Mur_ligase_C_dom_sf"/>
</dbReference>
<comment type="catalytic activity">
    <reaction evidence="11">
        <text>[L-4-(L-arginin-2-N-yl)aspartate](n)-L-aspartate + L-arginine + ATP = [L-4-(L-arginin-2-N-yl)aspartate](n+1) + ADP + phosphate + H(+)</text>
        <dbReference type="Rhea" id="RHEA:23888"/>
        <dbReference type="Rhea" id="RHEA-COMP:13732"/>
        <dbReference type="Rhea" id="RHEA-COMP:13733"/>
        <dbReference type="ChEBI" id="CHEBI:15378"/>
        <dbReference type="ChEBI" id="CHEBI:30616"/>
        <dbReference type="ChEBI" id="CHEBI:32682"/>
        <dbReference type="ChEBI" id="CHEBI:43474"/>
        <dbReference type="ChEBI" id="CHEBI:137986"/>
        <dbReference type="ChEBI" id="CHEBI:137990"/>
        <dbReference type="ChEBI" id="CHEBI:456216"/>
        <dbReference type="EC" id="6.3.2.30"/>
    </reaction>
</comment>
<feature type="domain" description="ATP-grasp" evidence="15">
    <location>
        <begin position="232"/>
        <end position="485"/>
    </location>
</feature>
<evidence type="ECO:0000256" key="7">
    <source>
        <dbReference type="ARBA" id="ARBA00022598"/>
    </source>
</evidence>
<dbReference type="InterPro" id="IPR004218">
    <property type="entry name" value="GSHS_ATP-bd"/>
</dbReference>
<reference evidence="16 17" key="1">
    <citation type="submission" date="2020-08" db="EMBL/GenBank/DDBJ databases">
        <title>A Genomic Blueprint of the Chicken Gut Microbiome.</title>
        <authorList>
            <person name="Gilroy R."/>
            <person name="Ravi A."/>
            <person name="Getino M."/>
            <person name="Pursley I."/>
            <person name="Horton D.L."/>
            <person name="Alikhan N.-F."/>
            <person name="Baker D."/>
            <person name="Gharbi K."/>
            <person name="Hall N."/>
            <person name="Watson M."/>
            <person name="Adriaenssens E.M."/>
            <person name="Foster-Nyarko E."/>
            <person name="Jarju S."/>
            <person name="Secka A."/>
            <person name="Antonio M."/>
            <person name="Oren A."/>
            <person name="Chaudhuri R."/>
            <person name="La Ragione R.M."/>
            <person name="Hildebrand F."/>
            <person name="Pallen M.J."/>
        </authorList>
    </citation>
    <scope>NUCLEOTIDE SEQUENCE [LARGE SCALE GENOMIC DNA]</scope>
    <source>
        <strain evidence="16 17">Sa2BVA3</strain>
    </source>
</reference>
<dbReference type="EMBL" id="JACSQJ010000008">
    <property type="protein sequence ID" value="MBD7988879.1"/>
    <property type="molecule type" value="Genomic_DNA"/>
</dbReference>
<dbReference type="InterPro" id="IPR044019">
    <property type="entry name" value="Cyanophycin_syn_N"/>
</dbReference>
<dbReference type="InterPro" id="IPR011810">
    <property type="entry name" value="Cya_phycin_syn"/>
</dbReference>
<dbReference type="SUPFAM" id="SSF53244">
    <property type="entry name" value="MurD-like peptide ligases, peptide-binding domain"/>
    <property type="match status" value="1"/>
</dbReference>
<evidence type="ECO:0000256" key="9">
    <source>
        <dbReference type="ARBA" id="ARBA00022840"/>
    </source>
</evidence>